<keyword evidence="1" id="KW-0808">Transferase</keyword>
<evidence type="ECO:0000313" key="2">
    <source>
        <dbReference type="Proteomes" id="UP000541636"/>
    </source>
</evidence>
<dbReference type="Gene3D" id="3.40.50.150">
    <property type="entry name" value="Vaccinia Virus protein VP39"/>
    <property type="match status" value="1"/>
</dbReference>
<dbReference type="GO" id="GO:0008168">
    <property type="term" value="F:methyltransferase activity"/>
    <property type="evidence" value="ECO:0007669"/>
    <property type="project" value="UniProtKB-KW"/>
</dbReference>
<name>A0A846ZIB2_9GAMM</name>
<dbReference type="GO" id="GO:0032259">
    <property type="term" value="P:methylation"/>
    <property type="evidence" value="ECO:0007669"/>
    <property type="project" value="UniProtKB-KW"/>
</dbReference>
<protein>
    <submittedName>
        <fullName evidence="1">Class I SAM-dependent methyltransferase</fullName>
    </submittedName>
</protein>
<organism evidence="1 2">
    <name type="scientific">Oleiagrimonas citrea</name>
    <dbReference type="NCBI Taxonomy" id="1665687"/>
    <lineage>
        <taxon>Bacteria</taxon>
        <taxon>Pseudomonadati</taxon>
        <taxon>Pseudomonadota</taxon>
        <taxon>Gammaproteobacteria</taxon>
        <taxon>Lysobacterales</taxon>
        <taxon>Rhodanobacteraceae</taxon>
        <taxon>Oleiagrimonas</taxon>
    </lineage>
</organism>
<evidence type="ECO:0000313" key="1">
    <source>
        <dbReference type="EMBL" id="NKZ37602.1"/>
    </source>
</evidence>
<dbReference type="RefSeq" id="WP_168608191.1">
    <property type="nucleotide sequence ID" value="NZ_JAAZQD010000001.1"/>
</dbReference>
<dbReference type="SUPFAM" id="SSF53335">
    <property type="entry name" value="S-adenosyl-L-methionine-dependent methyltransferases"/>
    <property type="match status" value="1"/>
</dbReference>
<sequence>MEVRRISGEKVRSLYNQLDDMWGADSWHDHTRKRLALHLQKCRHLAKAANVVLHLGSAGESYGLQGNWTFHIDLAEKRLRETAGAVIGDIHSLPIQPHAVNFCTCVGSVLNYCDAVVVLGQISKILKPGAHFVLEFETSDSWEYAGKAVYRQSAALSETFYGGDPNCRLWLYSLSYIKALLQANDLAIKKIDRSHVLSSLVYRWTQNDVRAARYGRVDHIAGKLPILSRGAANIILLCQKTT</sequence>
<accession>A0A846ZIB2</accession>
<keyword evidence="1" id="KW-0489">Methyltransferase</keyword>
<comment type="caution">
    <text evidence="1">The sequence shown here is derived from an EMBL/GenBank/DDBJ whole genome shotgun (WGS) entry which is preliminary data.</text>
</comment>
<dbReference type="EMBL" id="JAAZQD010000001">
    <property type="protein sequence ID" value="NKZ37602.1"/>
    <property type="molecule type" value="Genomic_DNA"/>
</dbReference>
<gene>
    <name evidence="1" type="ORF">HF690_01380</name>
</gene>
<proteinExistence type="predicted"/>
<keyword evidence="2" id="KW-1185">Reference proteome</keyword>
<dbReference type="InterPro" id="IPR029063">
    <property type="entry name" value="SAM-dependent_MTases_sf"/>
</dbReference>
<dbReference type="Proteomes" id="UP000541636">
    <property type="component" value="Unassembled WGS sequence"/>
</dbReference>
<reference evidence="1 2" key="1">
    <citation type="journal article" date="2017" name="Int. J. Syst. Evol. Microbiol.">
        <title>Oleiagrimonas citrea sp. nov., a marine bacterium isolated from tidal flat sediment and emended description of the genus Oleiagrimonas Fang et al. 2015 and Oleiagrimonas soli.</title>
        <authorList>
            <person name="Yang S.H."/>
            <person name="Seo H.S."/>
            <person name="Seong C.N."/>
            <person name="Kwon K.K."/>
        </authorList>
    </citation>
    <scope>NUCLEOTIDE SEQUENCE [LARGE SCALE GENOMIC DNA]</scope>
    <source>
        <strain evidence="1 2">MEBiC09124</strain>
    </source>
</reference>
<dbReference type="AlphaFoldDB" id="A0A846ZIB2"/>